<gene>
    <name evidence="3" type="ORF">JDO7802_03094</name>
</gene>
<sequence length="128" mass="13920">MKSASALTVAVALILAAPAFAEDNGNNGNGNSRAERVANPSNGGCPPGLAKKDPPCVPPGQARQRDRFDGYDYRIGDRLDRDYVIVDRRGYDLPPLEDGEAYVRVGDRILRLDRAERLILDIVATVLN</sequence>
<dbReference type="RefSeq" id="WP_055086808.1">
    <property type="nucleotide sequence ID" value="NZ_CXSU01000012.1"/>
</dbReference>
<evidence type="ECO:0000313" key="4">
    <source>
        <dbReference type="Proteomes" id="UP000049222"/>
    </source>
</evidence>
<name>A0A0M6YPX0_9RHOB</name>
<feature type="chain" id="PRO_5005808159" evidence="2">
    <location>
        <begin position="22"/>
        <end position="128"/>
    </location>
</feature>
<evidence type="ECO:0000313" key="3">
    <source>
        <dbReference type="EMBL" id="CTQ51056.1"/>
    </source>
</evidence>
<keyword evidence="4" id="KW-1185">Reference proteome</keyword>
<dbReference type="AlphaFoldDB" id="A0A0M6YPX0"/>
<dbReference type="Proteomes" id="UP000049222">
    <property type="component" value="Unassembled WGS sequence"/>
</dbReference>
<feature type="region of interest" description="Disordered" evidence="1">
    <location>
        <begin position="21"/>
        <end position="67"/>
    </location>
</feature>
<keyword evidence="2" id="KW-0732">Signal</keyword>
<protein>
    <submittedName>
        <fullName evidence="3">Putative integral membrane protein</fullName>
    </submittedName>
</protein>
<accession>A0A0M6YPX0</accession>
<feature type="signal peptide" evidence="2">
    <location>
        <begin position="1"/>
        <end position="21"/>
    </location>
</feature>
<organism evidence="3 4">
    <name type="scientific">Jannaschia donghaensis</name>
    <dbReference type="NCBI Taxonomy" id="420998"/>
    <lineage>
        <taxon>Bacteria</taxon>
        <taxon>Pseudomonadati</taxon>
        <taxon>Pseudomonadota</taxon>
        <taxon>Alphaproteobacteria</taxon>
        <taxon>Rhodobacterales</taxon>
        <taxon>Roseobacteraceae</taxon>
        <taxon>Jannaschia</taxon>
    </lineage>
</organism>
<dbReference type="Gene3D" id="3.10.450.160">
    <property type="entry name" value="inner membrane protein cigr"/>
    <property type="match status" value="1"/>
</dbReference>
<dbReference type="EMBL" id="CXSU01000012">
    <property type="protein sequence ID" value="CTQ51056.1"/>
    <property type="molecule type" value="Genomic_DNA"/>
</dbReference>
<reference evidence="3 4" key="1">
    <citation type="submission" date="2015-07" db="EMBL/GenBank/DDBJ databases">
        <authorList>
            <person name="Noorani M."/>
        </authorList>
    </citation>
    <scope>NUCLEOTIDE SEQUENCE [LARGE SCALE GENOMIC DNA]</scope>
    <source>
        <strain evidence="3 4">CECT 7802</strain>
    </source>
</reference>
<evidence type="ECO:0000256" key="2">
    <source>
        <dbReference type="SAM" id="SignalP"/>
    </source>
</evidence>
<evidence type="ECO:0000256" key="1">
    <source>
        <dbReference type="SAM" id="MobiDB-lite"/>
    </source>
</evidence>
<dbReference type="STRING" id="420998.JDO7802_03094"/>
<proteinExistence type="predicted"/>